<evidence type="ECO:0000313" key="3">
    <source>
        <dbReference type="Proteomes" id="UP000650524"/>
    </source>
</evidence>
<gene>
    <name evidence="2" type="ORF">H8E19_02465</name>
</gene>
<organism evidence="2 3">
    <name type="scientific">Candidatus Desulfacyla euxinica</name>
    <dbReference type="NCBI Taxonomy" id="2841693"/>
    <lineage>
        <taxon>Bacteria</taxon>
        <taxon>Deltaproteobacteria</taxon>
        <taxon>Candidatus Desulfacyla</taxon>
    </lineage>
</organism>
<accession>A0A8J6T538</accession>
<sequence>MTKIVPIESIVSKIIFLRGEKVLLDRDLAELYGAETKVLKQAVRRNIKRFPSDFMFELSKEEFEDWRSQFVTSNSDKMGLRYKPMAFTEQGVAMLSSVLKSERAIEVNIAIMRAFVTLRQMLASNAELARKLERMENKYDERFKIVFEAIQQLTPLEEMKTCTIPMCYEVRRIVDYIPVQQMI</sequence>
<name>A0A8J6T538_9DELT</name>
<dbReference type="InterPro" id="IPR018873">
    <property type="entry name" value="KilA-N_DNA-bd_domain"/>
</dbReference>
<dbReference type="Pfam" id="PF10543">
    <property type="entry name" value="ORF6N"/>
    <property type="match status" value="1"/>
</dbReference>
<dbReference type="AlphaFoldDB" id="A0A8J6T538"/>
<evidence type="ECO:0000259" key="1">
    <source>
        <dbReference type="Pfam" id="PF10543"/>
    </source>
</evidence>
<protein>
    <submittedName>
        <fullName evidence="2">ORF6N domain-containing protein</fullName>
    </submittedName>
</protein>
<feature type="domain" description="KilA-N DNA-binding" evidence="1">
    <location>
        <begin position="12"/>
        <end position="98"/>
    </location>
</feature>
<dbReference type="EMBL" id="JACNJD010000116">
    <property type="protein sequence ID" value="MBC8176241.1"/>
    <property type="molecule type" value="Genomic_DNA"/>
</dbReference>
<proteinExistence type="predicted"/>
<comment type="caution">
    <text evidence="2">The sequence shown here is derived from an EMBL/GenBank/DDBJ whole genome shotgun (WGS) entry which is preliminary data.</text>
</comment>
<reference evidence="2 3" key="1">
    <citation type="submission" date="2020-08" db="EMBL/GenBank/DDBJ databases">
        <title>Bridging the membrane lipid divide: bacteria of the FCB group superphylum have the potential to synthesize archaeal ether lipids.</title>
        <authorList>
            <person name="Villanueva L."/>
            <person name="Von Meijenfeldt F.A.B."/>
            <person name="Westbye A.B."/>
            <person name="Yadav S."/>
            <person name="Hopmans E.C."/>
            <person name="Dutilh B.E."/>
            <person name="Sinninghe Damste J.S."/>
        </authorList>
    </citation>
    <scope>NUCLEOTIDE SEQUENCE [LARGE SCALE GENOMIC DNA]</scope>
    <source>
        <strain evidence="2">NIOZ-UU27</strain>
    </source>
</reference>
<dbReference type="Proteomes" id="UP000650524">
    <property type="component" value="Unassembled WGS sequence"/>
</dbReference>
<evidence type="ECO:0000313" key="2">
    <source>
        <dbReference type="EMBL" id="MBC8176241.1"/>
    </source>
</evidence>